<dbReference type="Pfam" id="PF19701">
    <property type="entry name" value="DUF6199"/>
    <property type="match status" value="1"/>
</dbReference>
<dbReference type="RefSeq" id="WP_169102427.1">
    <property type="nucleotide sequence ID" value="NZ_JABBVZ010000104.1"/>
</dbReference>
<dbReference type="AlphaFoldDB" id="A0A7Y0Q5J0"/>
<reference evidence="3 4" key="1">
    <citation type="submission" date="2020-04" db="EMBL/GenBank/DDBJ databases">
        <authorList>
            <person name="Zhang R."/>
            <person name="Schippers A."/>
        </authorList>
    </citation>
    <scope>NUCLEOTIDE SEQUENCE [LARGE SCALE GENOMIC DNA]</scope>
    <source>
        <strain evidence="3 4">DSM 109850</strain>
    </source>
</reference>
<evidence type="ECO:0000313" key="3">
    <source>
        <dbReference type="EMBL" id="NMP24364.1"/>
    </source>
</evidence>
<dbReference type="InterPro" id="IPR045679">
    <property type="entry name" value="DUF6199"/>
</dbReference>
<feature type="transmembrane region" description="Helical" evidence="1">
    <location>
        <begin position="29"/>
        <end position="51"/>
    </location>
</feature>
<feature type="domain" description="DUF6199" evidence="2">
    <location>
        <begin position="37"/>
        <end position="93"/>
    </location>
</feature>
<keyword evidence="4" id="KW-1185">Reference proteome</keyword>
<accession>A0A7Y0Q5J0</accession>
<evidence type="ECO:0000313" key="4">
    <source>
        <dbReference type="Proteomes" id="UP000533476"/>
    </source>
</evidence>
<dbReference type="Proteomes" id="UP000533476">
    <property type="component" value="Unassembled WGS sequence"/>
</dbReference>
<protein>
    <recommendedName>
        <fullName evidence="2">DUF6199 domain-containing protein</fullName>
    </recommendedName>
</protein>
<evidence type="ECO:0000259" key="2">
    <source>
        <dbReference type="Pfam" id="PF19701"/>
    </source>
</evidence>
<feature type="transmembrane region" description="Helical" evidence="1">
    <location>
        <begin position="72"/>
        <end position="93"/>
    </location>
</feature>
<dbReference type="EMBL" id="JABBVZ010000104">
    <property type="protein sequence ID" value="NMP24364.1"/>
    <property type="molecule type" value="Genomic_DNA"/>
</dbReference>
<keyword evidence="1" id="KW-1133">Transmembrane helix</keyword>
<gene>
    <name evidence="3" type="ORF">HIJ39_18700</name>
</gene>
<comment type="caution">
    <text evidence="3">The sequence shown here is derived from an EMBL/GenBank/DDBJ whole genome shotgun (WGS) entry which is preliminary data.</text>
</comment>
<keyword evidence="1" id="KW-0472">Membrane</keyword>
<proteinExistence type="predicted"/>
<keyword evidence="1" id="KW-0812">Transmembrane</keyword>
<organism evidence="3 4">
    <name type="scientific">Sulfobacillus harzensis</name>
    <dbReference type="NCBI Taxonomy" id="2729629"/>
    <lineage>
        <taxon>Bacteria</taxon>
        <taxon>Bacillati</taxon>
        <taxon>Bacillota</taxon>
        <taxon>Clostridia</taxon>
        <taxon>Eubacteriales</taxon>
        <taxon>Clostridiales Family XVII. Incertae Sedis</taxon>
        <taxon>Sulfobacillus</taxon>
    </lineage>
</organism>
<name>A0A7Y0Q5J0_9FIRM</name>
<evidence type="ECO:0000256" key="1">
    <source>
        <dbReference type="SAM" id="Phobius"/>
    </source>
</evidence>
<sequence>MAQGTGMSHEALSIELGEVGTVPHGLMTIIFYAVRVFVVLWIALGLANTIAPRWIWRITESWRGVREPGPTYFVIRRVTGVAMLAVAAAFLVLGV</sequence>